<evidence type="ECO:0000313" key="2">
    <source>
        <dbReference type="Proteomes" id="UP000552644"/>
    </source>
</evidence>
<dbReference type="Proteomes" id="UP000552644">
    <property type="component" value="Unassembled WGS sequence"/>
</dbReference>
<protein>
    <submittedName>
        <fullName evidence="1">Uncharacterized protein</fullName>
    </submittedName>
</protein>
<comment type="caution">
    <text evidence="1">The sequence shown here is derived from an EMBL/GenBank/DDBJ whole genome shotgun (WGS) entry which is preliminary data.</text>
</comment>
<evidence type="ECO:0000313" key="1">
    <source>
        <dbReference type="EMBL" id="MBB4913049.1"/>
    </source>
</evidence>
<gene>
    <name evidence="1" type="ORF">FHS44_000121</name>
</gene>
<accession>A0A7W7VK76</accession>
<sequence>MLRDTAGFFRRGTSESGRELLTSDELAHYHERTSRLPYPTCWNGSTAAEPYGHGRGWFSPHDRQTVSREVFQKPNYTIWNGFRGNRTM</sequence>
<keyword evidence="2" id="KW-1185">Reference proteome</keyword>
<reference evidence="1 2" key="1">
    <citation type="submission" date="2020-08" db="EMBL/GenBank/DDBJ databases">
        <title>Genomic Encyclopedia of Type Strains, Phase III (KMG-III): the genomes of soil and plant-associated and newly described type strains.</title>
        <authorList>
            <person name="Whitman W."/>
        </authorList>
    </citation>
    <scope>NUCLEOTIDE SEQUENCE [LARGE SCALE GENOMIC DNA]</scope>
    <source>
        <strain evidence="1 2">CECT 8840</strain>
    </source>
</reference>
<dbReference type="AlphaFoldDB" id="A0A7W7VK76"/>
<proteinExistence type="predicted"/>
<name>A0A7W7VK76_9ACTN</name>
<dbReference type="EMBL" id="JACHJP010000001">
    <property type="protein sequence ID" value="MBB4913049.1"/>
    <property type="molecule type" value="Genomic_DNA"/>
</dbReference>
<organism evidence="1 2">
    <name type="scientific">Streptosporangium saharense</name>
    <dbReference type="NCBI Taxonomy" id="1706840"/>
    <lineage>
        <taxon>Bacteria</taxon>
        <taxon>Bacillati</taxon>
        <taxon>Actinomycetota</taxon>
        <taxon>Actinomycetes</taxon>
        <taxon>Streptosporangiales</taxon>
        <taxon>Streptosporangiaceae</taxon>
        <taxon>Streptosporangium</taxon>
    </lineage>
</organism>